<dbReference type="AlphaFoldDB" id="A0A146FQ80"/>
<gene>
    <name evidence="1" type="ORF">RIB2604_02108460</name>
</gene>
<organism evidence="1 2">
    <name type="scientific">Aspergillus kawachii</name>
    <name type="common">White koji mold</name>
    <name type="synonym">Aspergillus awamori var. kawachi</name>
    <dbReference type="NCBI Taxonomy" id="1069201"/>
    <lineage>
        <taxon>Eukaryota</taxon>
        <taxon>Fungi</taxon>
        <taxon>Dikarya</taxon>
        <taxon>Ascomycota</taxon>
        <taxon>Pezizomycotina</taxon>
        <taxon>Eurotiomycetes</taxon>
        <taxon>Eurotiomycetidae</taxon>
        <taxon>Eurotiales</taxon>
        <taxon>Aspergillaceae</taxon>
        <taxon>Aspergillus</taxon>
        <taxon>Aspergillus subgen. Circumdati</taxon>
    </lineage>
</organism>
<dbReference type="Proteomes" id="UP000075230">
    <property type="component" value="Unassembled WGS sequence"/>
</dbReference>
<dbReference type="EMBL" id="BCWF01000021">
    <property type="protein sequence ID" value="GAT27161.1"/>
    <property type="molecule type" value="Genomic_DNA"/>
</dbReference>
<evidence type="ECO:0000313" key="2">
    <source>
        <dbReference type="Proteomes" id="UP000075230"/>
    </source>
</evidence>
<reference evidence="1 2" key="1">
    <citation type="journal article" date="2016" name="DNA Res.">
        <title>Genome sequence of Aspergillus luchuensis NBRC 4314.</title>
        <authorList>
            <person name="Yamada O."/>
            <person name="Machida M."/>
            <person name="Hosoyama A."/>
            <person name="Goto M."/>
            <person name="Takahashi T."/>
            <person name="Futagami T."/>
            <person name="Yamagata Y."/>
            <person name="Takeuchi M."/>
            <person name="Kobayashi T."/>
            <person name="Koike H."/>
            <person name="Abe K."/>
            <person name="Asai K."/>
            <person name="Arita M."/>
            <person name="Fujita N."/>
            <person name="Fukuda K."/>
            <person name="Higa K."/>
            <person name="Horikawa H."/>
            <person name="Ishikawa T."/>
            <person name="Jinno K."/>
            <person name="Kato Y."/>
            <person name="Kirimura K."/>
            <person name="Mizutani O."/>
            <person name="Nakasone K."/>
            <person name="Sano M."/>
            <person name="Shiraishi Y."/>
            <person name="Tsukahara M."/>
            <person name="Gomi K."/>
        </authorList>
    </citation>
    <scope>NUCLEOTIDE SEQUENCE [LARGE SCALE GENOMIC DNA]</scope>
    <source>
        <strain evidence="1 2">RIB 2604</strain>
    </source>
</reference>
<sequence length="88" mass="10272">MTALMCGETSDWLQASYQGSRRKGDVTFTFDKAAWTRATVLKKAKDMAWILLEEENWLVDNGRPRQLKKLQSEDISIYSPTRHYNHHV</sequence>
<protein>
    <submittedName>
        <fullName evidence="1">High-affinity hexose transporter</fullName>
    </submittedName>
</protein>
<accession>A0A146FQ80</accession>
<proteinExistence type="predicted"/>
<name>A0A146FQ80_ASPKA</name>
<reference evidence="2" key="2">
    <citation type="submission" date="2016-02" db="EMBL/GenBank/DDBJ databases">
        <title>Genome sequencing of Aspergillus luchuensis NBRC 4314.</title>
        <authorList>
            <person name="Yamada O."/>
        </authorList>
    </citation>
    <scope>NUCLEOTIDE SEQUENCE [LARGE SCALE GENOMIC DNA]</scope>
    <source>
        <strain evidence="2">RIB 2604</strain>
    </source>
</reference>
<comment type="caution">
    <text evidence="1">The sequence shown here is derived from an EMBL/GenBank/DDBJ whole genome shotgun (WGS) entry which is preliminary data.</text>
</comment>
<evidence type="ECO:0000313" key="1">
    <source>
        <dbReference type="EMBL" id="GAT27161.1"/>
    </source>
</evidence>